<dbReference type="PANTHER" id="PTHR46532:SF13">
    <property type="entry name" value="CYTOPLASMIC DYNEIN 1 HEAVY CHAIN 1"/>
    <property type="match status" value="1"/>
</dbReference>
<dbReference type="GO" id="GO:0005858">
    <property type="term" value="C:axonemal dynein complex"/>
    <property type="evidence" value="ECO:0007669"/>
    <property type="project" value="TreeGrafter"/>
</dbReference>
<dbReference type="InterPro" id="IPR026983">
    <property type="entry name" value="DHC"/>
</dbReference>
<dbReference type="OrthoDB" id="6270003at2759"/>
<dbReference type="GO" id="GO:0045505">
    <property type="term" value="F:dynein intermediate chain binding"/>
    <property type="evidence" value="ECO:0007669"/>
    <property type="project" value="InterPro"/>
</dbReference>
<evidence type="ECO:0000313" key="2">
    <source>
        <dbReference type="Proteomes" id="UP000784294"/>
    </source>
</evidence>
<dbReference type="PANTHER" id="PTHR46532">
    <property type="entry name" value="MALE FERTILITY FACTOR KL5"/>
    <property type="match status" value="1"/>
</dbReference>
<dbReference type="EMBL" id="CAAALY010006161">
    <property type="protein sequence ID" value="VEL09362.1"/>
    <property type="molecule type" value="Genomic_DNA"/>
</dbReference>
<name>A0A3S5A7T4_9PLAT</name>
<dbReference type="GO" id="GO:0051959">
    <property type="term" value="F:dynein light intermediate chain binding"/>
    <property type="evidence" value="ECO:0007669"/>
    <property type="project" value="InterPro"/>
</dbReference>
<proteinExistence type="predicted"/>
<dbReference type="Proteomes" id="UP000784294">
    <property type="component" value="Unassembled WGS sequence"/>
</dbReference>
<gene>
    <name evidence="1" type="ORF">PXEA_LOCUS2802</name>
</gene>
<dbReference type="AlphaFoldDB" id="A0A3S5A7T4"/>
<evidence type="ECO:0000313" key="1">
    <source>
        <dbReference type="EMBL" id="VEL09362.1"/>
    </source>
</evidence>
<evidence type="ECO:0008006" key="3">
    <source>
        <dbReference type="Google" id="ProtNLM"/>
    </source>
</evidence>
<comment type="caution">
    <text evidence="1">The sequence shown here is derived from an EMBL/GenBank/DDBJ whole genome shotgun (WGS) entry which is preliminary data.</text>
</comment>
<dbReference type="GO" id="GO:0007018">
    <property type="term" value="P:microtubule-based movement"/>
    <property type="evidence" value="ECO:0007669"/>
    <property type="project" value="InterPro"/>
</dbReference>
<accession>A0A3S5A7T4</accession>
<sequence length="98" mass="11592">METGIAPREASDRLTVFQAKFDELWRKYTTYSSGEELFGLEVTEYPDLQRIKKELTLLQKLYQLYNTVLDTVNGYYDIAWTEIDIDAINQQLVDFQNR</sequence>
<organism evidence="1 2">
    <name type="scientific">Protopolystoma xenopodis</name>
    <dbReference type="NCBI Taxonomy" id="117903"/>
    <lineage>
        <taxon>Eukaryota</taxon>
        <taxon>Metazoa</taxon>
        <taxon>Spiralia</taxon>
        <taxon>Lophotrochozoa</taxon>
        <taxon>Platyhelminthes</taxon>
        <taxon>Monogenea</taxon>
        <taxon>Polyopisthocotylea</taxon>
        <taxon>Polystomatidea</taxon>
        <taxon>Polystomatidae</taxon>
        <taxon>Protopolystoma</taxon>
    </lineage>
</organism>
<protein>
    <recommendedName>
        <fullName evidence="3">Dynein heavy chain tail domain-containing protein</fullName>
    </recommendedName>
</protein>
<reference evidence="1" key="1">
    <citation type="submission" date="2018-11" db="EMBL/GenBank/DDBJ databases">
        <authorList>
            <consortium name="Pathogen Informatics"/>
        </authorList>
    </citation>
    <scope>NUCLEOTIDE SEQUENCE</scope>
</reference>
<keyword evidence="2" id="KW-1185">Reference proteome</keyword>